<accession>A0A182M4D7</accession>
<proteinExistence type="inferred from homology"/>
<feature type="domain" description="Fatty acyl-CoA reductase C-terminal" evidence="5">
    <location>
        <begin position="290"/>
        <end position="375"/>
    </location>
</feature>
<dbReference type="STRING" id="139723.A0A182M4D7"/>
<dbReference type="GO" id="GO:0080019">
    <property type="term" value="F:alcohol-forming very long-chain fatty acyl-CoA reductase activity"/>
    <property type="evidence" value="ECO:0007669"/>
    <property type="project" value="InterPro"/>
</dbReference>
<dbReference type="InterPro" id="IPR033640">
    <property type="entry name" value="FAR_C"/>
</dbReference>
<dbReference type="VEuPathDB" id="VectorBase:ACUA009185"/>
<dbReference type="EC" id="1.2.1.84" evidence="4"/>
<keyword evidence="3 4" id="KW-0443">Lipid metabolism</keyword>
<dbReference type="PANTHER" id="PTHR11011">
    <property type="entry name" value="MALE STERILITY PROTEIN 2-RELATED"/>
    <property type="match status" value="1"/>
</dbReference>
<dbReference type="SUPFAM" id="SSF51735">
    <property type="entry name" value="NAD(P)-binding Rossmann-fold domains"/>
    <property type="match status" value="1"/>
</dbReference>
<dbReference type="AlphaFoldDB" id="A0A182M4D7"/>
<keyword evidence="4" id="KW-0560">Oxidoreductase</keyword>
<dbReference type="InterPro" id="IPR013120">
    <property type="entry name" value="FAR_NAD-bd"/>
</dbReference>
<comment type="catalytic activity">
    <reaction evidence="4">
        <text>a long-chain fatty acyl-CoA + 2 NADPH + 2 H(+) = a long-chain primary fatty alcohol + 2 NADP(+) + CoA</text>
        <dbReference type="Rhea" id="RHEA:52716"/>
        <dbReference type="ChEBI" id="CHEBI:15378"/>
        <dbReference type="ChEBI" id="CHEBI:57287"/>
        <dbReference type="ChEBI" id="CHEBI:57783"/>
        <dbReference type="ChEBI" id="CHEBI:58349"/>
        <dbReference type="ChEBI" id="CHEBI:77396"/>
        <dbReference type="ChEBI" id="CHEBI:83139"/>
        <dbReference type="EC" id="1.2.1.84"/>
    </reaction>
</comment>
<dbReference type="Pfam" id="PF07993">
    <property type="entry name" value="NAD_binding_4"/>
    <property type="match status" value="2"/>
</dbReference>
<keyword evidence="2 4" id="KW-0444">Lipid biosynthesis</keyword>
<feature type="domain" description="Thioester reductase (TE)" evidence="6">
    <location>
        <begin position="31"/>
        <end position="76"/>
    </location>
</feature>
<protein>
    <recommendedName>
        <fullName evidence="4">Fatty acyl-CoA reductase</fullName>
        <ecNumber evidence="4">1.2.1.84</ecNumber>
    </recommendedName>
</protein>
<dbReference type="Pfam" id="PF03015">
    <property type="entry name" value="Sterile"/>
    <property type="match status" value="1"/>
</dbReference>
<evidence type="ECO:0000256" key="2">
    <source>
        <dbReference type="ARBA" id="ARBA00022516"/>
    </source>
</evidence>
<evidence type="ECO:0000256" key="3">
    <source>
        <dbReference type="ARBA" id="ARBA00023098"/>
    </source>
</evidence>
<dbReference type="GO" id="GO:0035336">
    <property type="term" value="P:long-chain fatty-acyl-CoA metabolic process"/>
    <property type="evidence" value="ECO:0007669"/>
    <property type="project" value="TreeGrafter"/>
</dbReference>
<evidence type="ECO:0000256" key="4">
    <source>
        <dbReference type="RuleBase" id="RU363097"/>
    </source>
</evidence>
<dbReference type="GO" id="GO:0005777">
    <property type="term" value="C:peroxisome"/>
    <property type="evidence" value="ECO:0007669"/>
    <property type="project" value="TreeGrafter"/>
</dbReference>
<reference evidence="7" key="2">
    <citation type="submission" date="2020-05" db="UniProtKB">
        <authorList>
            <consortium name="EnsemblMetazoa"/>
        </authorList>
    </citation>
    <scope>IDENTIFICATION</scope>
    <source>
        <strain evidence="7">A-37</strain>
    </source>
</reference>
<comment type="similarity">
    <text evidence="1 4">Belongs to the fatty acyl-CoA reductase family.</text>
</comment>
<dbReference type="GO" id="GO:0102965">
    <property type="term" value="F:alcohol-forming long-chain fatty acyl-CoA reductase activity"/>
    <property type="evidence" value="ECO:0007669"/>
    <property type="project" value="UniProtKB-EC"/>
</dbReference>
<evidence type="ECO:0000259" key="5">
    <source>
        <dbReference type="Pfam" id="PF03015"/>
    </source>
</evidence>
<comment type="function">
    <text evidence="4">Catalyzes the reduction of fatty acyl-CoA to fatty alcohols.</text>
</comment>
<organism evidence="7 8">
    <name type="scientific">Anopheles culicifacies</name>
    <dbReference type="NCBI Taxonomy" id="139723"/>
    <lineage>
        <taxon>Eukaryota</taxon>
        <taxon>Metazoa</taxon>
        <taxon>Ecdysozoa</taxon>
        <taxon>Arthropoda</taxon>
        <taxon>Hexapoda</taxon>
        <taxon>Insecta</taxon>
        <taxon>Pterygota</taxon>
        <taxon>Neoptera</taxon>
        <taxon>Endopterygota</taxon>
        <taxon>Diptera</taxon>
        <taxon>Nematocera</taxon>
        <taxon>Culicoidea</taxon>
        <taxon>Culicidae</taxon>
        <taxon>Anophelinae</taxon>
        <taxon>Anopheles</taxon>
        <taxon>culicifacies species complex</taxon>
    </lineage>
</organism>
<evidence type="ECO:0000259" key="6">
    <source>
        <dbReference type="Pfam" id="PF07993"/>
    </source>
</evidence>
<feature type="domain" description="Thioester reductase (TE)" evidence="6">
    <location>
        <begin position="79"/>
        <end position="258"/>
    </location>
</feature>
<evidence type="ECO:0000313" key="8">
    <source>
        <dbReference type="Proteomes" id="UP000075883"/>
    </source>
</evidence>
<dbReference type="EnsemblMetazoa" id="ACUA009185-RA">
    <property type="protein sequence ID" value="ACUA009185-PA"/>
    <property type="gene ID" value="ACUA009185"/>
</dbReference>
<evidence type="ECO:0000256" key="1">
    <source>
        <dbReference type="ARBA" id="ARBA00005928"/>
    </source>
</evidence>
<dbReference type="InterPro" id="IPR026055">
    <property type="entry name" value="FAR"/>
</dbReference>
<dbReference type="InterPro" id="IPR036291">
    <property type="entry name" value="NAD(P)-bd_dom_sf"/>
</dbReference>
<keyword evidence="8" id="KW-1185">Reference proteome</keyword>
<sequence>MGDLRVVQEVQGDESGVMGVRKFYKESTILLTGGTGFIGKVLLEKLLRCFEVKSIYLLIRQKRNKTVTERLDEVFEDVIVFNVMASVKFNEDIETAIDTNVLSSRKLFLLAQQLPDIQSIVHVSTFYSNCHRAHIEERIYEDLPFGGFENILGLFRHLTPEEKDRLKPIILGPMPNSYTFSKRCAEVMIQQQFAQLPIAIFRPPIVTSAYREPSPGWVNNFNGPAGMVVPVIRGQVYWCYGADDATVHMVPVDYCVNALLAAGWENSERRYTIHITSSVFMRKLFINWLLLQACVADIFNKLTGKKAKNYDTIKRVVALEDSTSYFRCQSWTAENGNIRALWDRLPTDDRQLLPFDVETLDWKDYFRSFVKGVAAALRRQTVARQRMRDQKS</sequence>
<keyword evidence="4" id="KW-0521">NADP</keyword>
<dbReference type="PANTHER" id="PTHR11011:SF81">
    <property type="entry name" value="FATTY ACYL-COA REDUCTASE"/>
    <property type="match status" value="1"/>
</dbReference>
<reference evidence="8" key="1">
    <citation type="submission" date="2013-09" db="EMBL/GenBank/DDBJ databases">
        <title>The Genome Sequence of Anopheles culicifacies species A.</title>
        <authorList>
            <consortium name="The Broad Institute Genomics Platform"/>
            <person name="Neafsey D.E."/>
            <person name="Besansky N."/>
            <person name="Howell P."/>
            <person name="Walton C."/>
            <person name="Young S.K."/>
            <person name="Zeng Q."/>
            <person name="Gargeya S."/>
            <person name="Fitzgerald M."/>
            <person name="Haas B."/>
            <person name="Abouelleil A."/>
            <person name="Allen A.W."/>
            <person name="Alvarado L."/>
            <person name="Arachchi H.M."/>
            <person name="Berlin A.M."/>
            <person name="Chapman S.B."/>
            <person name="Gainer-Dewar J."/>
            <person name="Goldberg J."/>
            <person name="Griggs A."/>
            <person name="Gujja S."/>
            <person name="Hansen M."/>
            <person name="Howarth C."/>
            <person name="Imamovic A."/>
            <person name="Ireland A."/>
            <person name="Larimer J."/>
            <person name="McCowan C."/>
            <person name="Murphy C."/>
            <person name="Pearson M."/>
            <person name="Poon T.W."/>
            <person name="Priest M."/>
            <person name="Roberts A."/>
            <person name="Saif S."/>
            <person name="Shea T."/>
            <person name="Sisk P."/>
            <person name="Sykes S."/>
            <person name="Wortman J."/>
            <person name="Nusbaum C."/>
            <person name="Birren B."/>
        </authorList>
    </citation>
    <scope>NUCLEOTIDE SEQUENCE [LARGE SCALE GENOMIC DNA]</scope>
    <source>
        <strain evidence="8">A-37</strain>
    </source>
</reference>
<name>A0A182M4D7_9DIPT</name>
<evidence type="ECO:0000313" key="7">
    <source>
        <dbReference type="EnsemblMetazoa" id="ACUA009185-PA"/>
    </source>
</evidence>
<dbReference type="Gene3D" id="3.40.50.720">
    <property type="entry name" value="NAD(P)-binding Rossmann-like Domain"/>
    <property type="match status" value="1"/>
</dbReference>
<dbReference type="EMBL" id="AXCM01003724">
    <property type="status" value="NOT_ANNOTATED_CDS"/>
    <property type="molecule type" value="Genomic_DNA"/>
</dbReference>
<dbReference type="CDD" id="cd09071">
    <property type="entry name" value="FAR_C"/>
    <property type="match status" value="1"/>
</dbReference>
<dbReference type="Proteomes" id="UP000075883">
    <property type="component" value="Unassembled WGS sequence"/>
</dbReference>